<evidence type="ECO:0000313" key="4">
    <source>
        <dbReference type="Proteomes" id="UP000184233"/>
    </source>
</evidence>
<dbReference type="STRING" id="1895771.BGO89_01870"/>
<dbReference type="PROSITE" id="PS00061">
    <property type="entry name" value="ADH_SHORT"/>
    <property type="match status" value="1"/>
</dbReference>
<dbReference type="Gene3D" id="3.40.50.720">
    <property type="entry name" value="NAD(P)-binding Rossmann-like Domain"/>
    <property type="match status" value="1"/>
</dbReference>
<accession>A0A1M3L706</accession>
<sequence>MSVVIITGGARRMGRALALRFAERGYDVGITYRRSQEEAMATLDEVRAHGVRCSMQSCDVSDDTALARALQGLADDLGPCGVVVSNAGVFPDPQPAVSIAPDLVRATIGTNTMPVLTIAQWYGALLTAQGRTGRLVSIGSLGALELWKDRLAYNVSKSALLTMTQALARGMAPVMTVNTVAPGAILLSDDPSPADAAMARMERIPMGRHGNADDIFDAVWFYATASTYITGQLIAVDGGYHLVR</sequence>
<dbReference type="InterPro" id="IPR020904">
    <property type="entry name" value="Sc_DH/Rdtase_CS"/>
</dbReference>
<proteinExistence type="inferred from homology"/>
<reference evidence="3 4" key="1">
    <citation type="submission" date="2016-09" db="EMBL/GenBank/DDBJ databases">
        <title>Genome-resolved meta-omics ties microbial dynamics to process performance in biotechnology for thiocyanate degradation.</title>
        <authorList>
            <person name="Kantor R.S."/>
            <person name="Huddy R.J."/>
            <person name="Iyer R."/>
            <person name="Thomas B.C."/>
            <person name="Brown C.T."/>
            <person name="Anantharaman K."/>
            <person name="Tringe S."/>
            <person name="Hettich R.L."/>
            <person name="Harrison S.T."/>
            <person name="Banfield J.F."/>
        </authorList>
    </citation>
    <scope>NUCLEOTIDE SEQUENCE [LARGE SCALE GENOMIC DNA]</scope>
    <source>
        <strain evidence="3">59-99</strain>
    </source>
</reference>
<comment type="caution">
    <text evidence="3">The sequence shown here is derived from an EMBL/GenBank/DDBJ whole genome shotgun (WGS) entry which is preliminary data.</text>
</comment>
<dbReference type="InterPro" id="IPR002347">
    <property type="entry name" value="SDR_fam"/>
</dbReference>
<dbReference type="EMBL" id="MKVH01000002">
    <property type="protein sequence ID" value="OJX61346.1"/>
    <property type="molecule type" value="Genomic_DNA"/>
</dbReference>
<name>A0A1M3L706_9BACT</name>
<keyword evidence="2" id="KW-0560">Oxidoreductase</keyword>
<evidence type="ECO:0000313" key="3">
    <source>
        <dbReference type="EMBL" id="OJX61346.1"/>
    </source>
</evidence>
<dbReference type="PANTHER" id="PTHR43639">
    <property type="entry name" value="OXIDOREDUCTASE, SHORT-CHAIN DEHYDROGENASE/REDUCTASE FAMILY (AFU_ORTHOLOGUE AFUA_5G02870)"/>
    <property type="match status" value="1"/>
</dbReference>
<evidence type="ECO:0000256" key="1">
    <source>
        <dbReference type="ARBA" id="ARBA00006484"/>
    </source>
</evidence>
<dbReference type="PANTHER" id="PTHR43639:SF1">
    <property type="entry name" value="SHORT-CHAIN DEHYDROGENASE_REDUCTASE FAMILY PROTEIN"/>
    <property type="match status" value="1"/>
</dbReference>
<protein>
    <recommendedName>
        <fullName evidence="5">Short-chain dehydrogenase</fullName>
    </recommendedName>
</protein>
<dbReference type="AlphaFoldDB" id="A0A1M3L706"/>
<gene>
    <name evidence="3" type="ORF">BGO89_01870</name>
</gene>
<dbReference type="PRINTS" id="PR00081">
    <property type="entry name" value="GDHRDH"/>
</dbReference>
<dbReference type="Proteomes" id="UP000184233">
    <property type="component" value="Unassembled WGS sequence"/>
</dbReference>
<organism evidence="3 4">
    <name type="scientific">Candidatus Kapaibacterium thiocyanatum</name>
    <dbReference type="NCBI Taxonomy" id="1895771"/>
    <lineage>
        <taxon>Bacteria</taxon>
        <taxon>Pseudomonadati</taxon>
        <taxon>Candidatus Kapaibacteriota</taxon>
        <taxon>Candidatus Kapaibacteriia</taxon>
        <taxon>Candidatus Kapaibacteriales</taxon>
        <taxon>Candidatus Kapaibacteriaceae</taxon>
        <taxon>Candidatus Kapaibacterium</taxon>
    </lineage>
</organism>
<dbReference type="Pfam" id="PF13561">
    <property type="entry name" value="adh_short_C2"/>
    <property type="match status" value="1"/>
</dbReference>
<dbReference type="GO" id="GO:0016491">
    <property type="term" value="F:oxidoreductase activity"/>
    <property type="evidence" value="ECO:0007669"/>
    <property type="project" value="UniProtKB-KW"/>
</dbReference>
<evidence type="ECO:0008006" key="5">
    <source>
        <dbReference type="Google" id="ProtNLM"/>
    </source>
</evidence>
<dbReference type="PRINTS" id="PR00080">
    <property type="entry name" value="SDRFAMILY"/>
</dbReference>
<dbReference type="InterPro" id="IPR036291">
    <property type="entry name" value="NAD(P)-bd_dom_sf"/>
</dbReference>
<evidence type="ECO:0000256" key="2">
    <source>
        <dbReference type="ARBA" id="ARBA00023002"/>
    </source>
</evidence>
<comment type="similarity">
    <text evidence="1">Belongs to the short-chain dehydrogenases/reductases (SDR) family.</text>
</comment>
<dbReference type="SUPFAM" id="SSF51735">
    <property type="entry name" value="NAD(P)-binding Rossmann-fold domains"/>
    <property type="match status" value="1"/>
</dbReference>